<accession>A0A2S9PZZ7</accession>
<dbReference type="EMBL" id="PVLV01000086">
    <property type="protein sequence ID" value="PRH80000.1"/>
    <property type="molecule type" value="Genomic_DNA"/>
</dbReference>
<gene>
    <name evidence="1" type="ORF">C6N75_06550</name>
</gene>
<evidence type="ECO:0000313" key="2">
    <source>
        <dbReference type="Proteomes" id="UP000239322"/>
    </source>
</evidence>
<dbReference type="AlphaFoldDB" id="A0A2S9PZZ7"/>
<protein>
    <recommendedName>
        <fullName evidence="3">DNA primase</fullName>
    </recommendedName>
</protein>
<sequence length="197" mass="20423">MITMGAAMWPIDSMFASQAVRVYADVVGWPLAVGYQARPRRGCTCQDADCLTLGAHPVPGPPSLGGTEETVRELETSPGAGLVAWTTAFDAVCIFRAVGMAVMVFLDRATPPPCLIDGGHAVLLVQPGTGRAALRAGLPASVRSGPAGWVAVPPILGRSWDTPPWPAGTKAPRRLVSGDVIASLLADASAERPQTDA</sequence>
<name>A0A2S9PZZ7_9ACTN</name>
<keyword evidence="2" id="KW-1185">Reference proteome</keyword>
<comment type="caution">
    <text evidence="1">The sequence shown here is derived from an EMBL/GenBank/DDBJ whole genome shotgun (WGS) entry which is preliminary data.</text>
</comment>
<organism evidence="1 2">
    <name type="scientific">Streptomyces solincola</name>
    <dbReference type="NCBI Taxonomy" id="2100817"/>
    <lineage>
        <taxon>Bacteria</taxon>
        <taxon>Bacillati</taxon>
        <taxon>Actinomycetota</taxon>
        <taxon>Actinomycetes</taxon>
        <taxon>Kitasatosporales</taxon>
        <taxon>Streptomycetaceae</taxon>
        <taxon>Streptomyces</taxon>
    </lineage>
</organism>
<evidence type="ECO:0008006" key="3">
    <source>
        <dbReference type="Google" id="ProtNLM"/>
    </source>
</evidence>
<dbReference type="Proteomes" id="UP000239322">
    <property type="component" value="Unassembled WGS sequence"/>
</dbReference>
<reference evidence="1 2" key="1">
    <citation type="submission" date="2018-03" db="EMBL/GenBank/DDBJ databases">
        <title>Novel Streptomyces sp. from soil.</title>
        <authorList>
            <person name="Tan G.Y.A."/>
            <person name="Lee Z.Y."/>
        </authorList>
    </citation>
    <scope>NUCLEOTIDE SEQUENCE [LARGE SCALE GENOMIC DNA]</scope>
    <source>
        <strain evidence="1 2">ST5x</strain>
    </source>
</reference>
<proteinExistence type="predicted"/>
<evidence type="ECO:0000313" key="1">
    <source>
        <dbReference type="EMBL" id="PRH80000.1"/>
    </source>
</evidence>